<dbReference type="AlphaFoldDB" id="A0AAV9W217"/>
<keyword evidence="3" id="KW-1185">Reference proteome</keyword>
<feature type="region of interest" description="Disordered" evidence="1">
    <location>
        <begin position="25"/>
        <end position="145"/>
    </location>
</feature>
<feature type="compositionally biased region" description="Polar residues" evidence="1">
    <location>
        <begin position="129"/>
        <end position="145"/>
    </location>
</feature>
<evidence type="ECO:0000256" key="1">
    <source>
        <dbReference type="SAM" id="MobiDB-lite"/>
    </source>
</evidence>
<evidence type="ECO:0000313" key="3">
    <source>
        <dbReference type="Proteomes" id="UP001370758"/>
    </source>
</evidence>
<sequence>MAMELRLIIPANPAPGRYEIETSIPKLSSPRYRSKEVVSSISNPEYRTTPYDRFEITIKERSTSSRKHGTHRSPTGNLTPSKSTPNLRRTLTLETAPLPPPPPPGRYEQYRQRPSPSTNSTTSNVNSTFGSPWSNPSSSVTDISPLTPDNGQLFFLPSFQERDAGLAIEFKPMETQTPREHFVPPERLSSRQDTAIYELEDTSKRIDSAIDQLSPVSLLEKPLPLLPCPRSLERKINRSEPHPPPNKLQKQHPSNSQLRSEFRSVSMRSDRKPYPAGYAAPQAYSHKSSAQSTHTPVSRAKDSRPNTGHSKISFRQLQPDIQFLQPQHRAEQPQNQKKNKPKKPAFSIHLGRLHLVFGSTKQELADSRRNAGMYRGFESSKSPYCQDSRGRIQHT</sequence>
<feature type="compositionally biased region" description="Low complexity" evidence="1">
    <location>
        <begin position="117"/>
        <end position="128"/>
    </location>
</feature>
<feature type="region of interest" description="Disordered" evidence="1">
    <location>
        <begin position="235"/>
        <end position="311"/>
    </location>
</feature>
<dbReference type="EMBL" id="JAVHJL010000007">
    <property type="protein sequence ID" value="KAK6499806.1"/>
    <property type="molecule type" value="Genomic_DNA"/>
</dbReference>
<comment type="caution">
    <text evidence="2">The sequence shown here is derived from an EMBL/GenBank/DDBJ whole genome shotgun (WGS) entry which is preliminary data.</text>
</comment>
<organism evidence="2 3">
    <name type="scientific">Arthrobotrys musiformis</name>
    <dbReference type="NCBI Taxonomy" id="47236"/>
    <lineage>
        <taxon>Eukaryota</taxon>
        <taxon>Fungi</taxon>
        <taxon>Dikarya</taxon>
        <taxon>Ascomycota</taxon>
        <taxon>Pezizomycotina</taxon>
        <taxon>Orbiliomycetes</taxon>
        <taxon>Orbiliales</taxon>
        <taxon>Orbiliaceae</taxon>
        <taxon>Arthrobotrys</taxon>
    </lineage>
</organism>
<feature type="compositionally biased region" description="Basic and acidic residues" evidence="1">
    <location>
        <begin position="50"/>
        <end position="63"/>
    </location>
</feature>
<feature type="compositionally biased region" description="Polar residues" evidence="1">
    <location>
        <begin position="37"/>
        <end position="46"/>
    </location>
</feature>
<feature type="compositionally biased region" description="Polar residues" evidence="1">
    <location>
        <begin position="285"/>
        <end position="296"/>
    </location>
</feature>
<feature type="compositionally biased region" description="Low complexity" evidence="1">
    <location>
        <begin position="274"/>
        <end position="284"/>
    </location>
</feature>
<reference evidence="2 3" key="1">
    <citation type="submission" date="2023-08" db="EMBL/GenBank/DDBJ databases">
        <authorList>
            <person name="Palmer J.M."/>
        </authorList>
    </citation>
    <scope>NUCLEOTIDE SEQUENCE [LARGE SCALE GENOMIC DNA]</scope>
    <source>
        <strain evidence="2 3">TWF481</strain>
    </source>
</reference>
<accession>A0AAV9W217</accession>
<name>A0AAV9W217_9PEZI</name>
<evidence type="ECO:0000313" key="2">
    <source>
        <dbReference type="EMBL" id="KAK6499806.1"/>
    </source>
</evidence>
<gene>
    <name evidence="2" type="ORF">TWF481_010163</name>
</gene>
<feature type="region of interest" description="Disordered" evidence="1">
    <location>
        <begin position="375"/>
        <end position="395"/>
    </location>
</feature>
<proteinExistence type="predicted"/>
<feature type="compositionally biased region" description="Polar residues" evidence="1">
    <location>
        <begin position="72"/>
        <end position="89"/>
    </location>
</feature>
<protein>
    <submittedName>
        <fullName evidence="2">Uncharacterized protein</fullName>
    </submittedName>
</protein>
<dbReference type="Proteomes" id="UP001370758">
    <property type="component" value="Unassembled WGS sequence"/>
</dbReference>